<dbReference type="Gramene" id="GBG74064">
    <property type="protein sequence ID" value="GBG74064"/>
    <property type="gene ID" value="CBR_g17774"/>
</dbReference>
<proteinExistence type="predicted"/>
<protein>
    <submittedName>
        <fullName evidence="2">Uncharacterized protein</fullName>
    </submittedName>
</protein>
<accession>A0A388KVG5</accession>
<gene>
    <name evidence="2" type="ORF">CBR_g17774</name>
</gene>
<organism evidence="2 3">
    <name type="scientific">Chara braunii</name>
    <name type="common">Braun's stonewort</name>
    <dbReference type="NCBI Taxonomy" id="69332"/>
    <lineage>
        <taxon>Eukaryota</taxon>
        <taxon>Viridiplantae</taxon>
        <taxon>Streptophyta</taxon>
        <taxon>Charophyceae</taxon>
        <taxon>Charales</taxon>
        <taxon>Characeae</taxon>
        <taxon>Chara</taxon>
    </lineage>
</organism>
<comment type="caution">
    <text evidence="2">The sequence shown here is derived from an EMBL/GenBank/DDBJ whole genome shotgun (WGS) entry which is preliminary data.</text>
</comment>
<reference evidence="2 3" key="1">
    <citation type="journal article" date="2018" name="Cell">
        <title>The Chara Genome: Secondary Complexity and Implications for Plant Terrestrialization.</title>
        <authorList>
            <person name="Nishiyama T."/>
            <person name="Sakayama H."/>
            <person name="Vries J.D."/>
            <person name="Buschmann H."/>
            <person name="Saint-Marcoux D."/>
            <person name="Ullrich K.K."/>
            <person name="Haas F.B."/>
            <person name="Vanderstraeten L."/>
            <person name="Becker D."/>
            <person name="Lang D."/>
            <person name="Vosolsobe S."/>
            <person name="Rombauts S."/>
            <person name="Wilhelmsson P.K.I."/>
            <person name="Janitza P."/>
            <person name="Kern R."/>
            <person name="Heyl A."/>
            <person name="Rumpler F."/>
            <person name="Villalobos L.I.A.C."/>
            <person name="Clay J.M."/>
            <person name="Skokan R."/>
            <person name="Toyoda A."/>
            <person name="Suzuki Y."/>
            <person name="Kagoshima H."/>
            <person name="Schijlen E."/>
            <person name="Tajeshwar N."/>
            <person name="Catarino B."/>
            <person name="Hetherington A.J."/>
            <person name="Saltykova A."/>
            <person name="Bonnot C."/>
            <person name="Breuninger H."/>
            <person name="Symeonidi A."/>
            <person name="Radhakrishnan G.V."/>
            <person name="Van Nieuwerburgh F."/>
            <person name="Deforce D."/>
            <person name="Chang C."/>
            <person name="Karol K.G."/>
            <person name="Hedrich R."/>
            <person name="Ulvskov P."/>
            <person name="Glockner G."/>
            <person name="Delwiche C.F."/>
            <person name="Petrasek J."/>
            <person name="Van de Peer Y."/>
            <person name="Friml J."/>
            <person name="Beilby M."/>
            <person name="Dolan L."/>
            <person name="Kohara Y."/>
            <person name="Sugano S."/>
            <person name="Fujiyama A."/>
            <person name="Delaux P.-M."/>
            <person name="Quint M."/>
            <person name="TheiBen G."/>
            <person name="Hagemann M."/>
            <person name="Harholt J."/>
            <person name="Dunand C."/>
            <person name="Zachgo S."/>
            <person name="Langdale J."/>
            <person name="Maumus F."/>
            <person name="Straeten D.V.D."/>
            <person name="Gould S.B."/>
            <person name="Rensing S.A."/>
        </authorList>
    </citation>
    <scope>NUCLEOTIDE SEQUENCE [LARGE SCALE GENOMIC DNA]</scope>
    <source>
        <strain evidence="2 3">S276</strain>
    </source>
</reference>
<keyword evidence="3" id="KW-1185">Reference proteome</keyword>
<dbReference type="AlphaFoldDB" id="A0A388KVG5"/>
<evidence type="ECO:0000313" key="3">
    <source>
        <dbReference type="Proteomes" id="UP000265515"/>
    </source>
</evidence>
<sequence length="105" mass="11258">MVCVIYSFTLVYGRLFPNGTQWRAAIVQGARAQCKVLEHSARCDGASGRMTGQPCSEAQGNTNKPTELQGTQAKDTEGTSCRWEARQGSSVAQGNTNIVNTTACQ</sequence>
<evidence type="ECO:0000313" key="2">
    <source>
        <dbReference type="EMBL" id="GBG74064.1"/>
    </source>
</evidence>
<feature type="region of interest" description="Disordered" evidence="1">
    <location>
        <begin position="45"/>
        <end position="105"/>
    </location>
</feature>
<name>A0A388KVG5_CHABU</name>
<dbReference type="Proteomes" id="UP000265515">
    <property type="component" value="Unassembled WGS sequence"/>
</dbReference>
<feature type="compositionally biased region" description="Polar residues" evidence="1">
    <location>
        <begin position="53"/>
        <end position="73"/>
    </location>
</feature>
<evidence type="ECO:0000256" key="1">
    <source>
        <dbReference type="SAM" id="MobiDB-lite"/>
    </source>
</evidence>
<dbReference type="EMBL" id="BFEA01000195">
    <property type="protein sequence ID" value="GBG74064.1"/>
    <property type="molecule type" value="Genomic_DNA"/>
</dbReference>
<feature type="compositionally biased region" description="Polar residues" evidence="1">
    <location>
        <begin position="87"/>
        <end position="105"/>
    </location>
</feature>